<dbReference type="Gene3D" id="3.40.50.150">
    <property type="entry name" value="Vaccinia Virus protein VP39"/>
    <property type="match status" value="1"/>
</dbReference>
<dbReference type="EC" id="2.1.1.37" evidence="1"/>
<evidence type="ECO:0000313" key="8">
    <source>
        <dbReference type="EMBL" id="TBW57471.1"/>
    </source>
</evidence>
<evidence type="ECO:0000256" key="1">
    <source>
        <dbReference type="ARBA" id="ARBA00011975"/>
    </source>
</evidence>
<evidence type="ECO:0000256" key="2">
    <source>
        <dbReference type="ARBA" id="ARBA00022603"/>
    </source>
</evidence>
<keyword evidence="2 7" id="KW-0489">Methyltransferase</keyword>
<comment type="catalytic activity">
    <reaction evidence="6">
        <text>a 2'-deoxycytidine in DNA + S-adenosyl-L-methionine = a 5-methyl-2'-deoxycytidine in DNA + S-adenosyl-L-homocysteine + H(+)</text>
        <dbReference type="Rhea" id="RHEA:13681"/>
        <dbReference type="Rhea" id="RHEA-COMP:11369"/>
        <dbReference type="Rhea" id="RHEA-COMP:11370"/>
        <dbReference type="ChEBI" id="CHEBI:15378"/>
        <dbReference type="ChEBI" id="CHEBI:57856"/>
        <dbReference type="ChEBI" id="CHEBI:59789"/>
        <dbReference type="ChEBI" id="CHEBI:85452"/>
        <dbReference type="ChEBI" id="CHEBI:85454"/>
        <dbReference type="EC" id="2.1.1.37"/>
    </reaction>
</comment>
<keyword evidence="5" id="KW-0680">Restriction system</keyword>
<comment type="caution">
    <text evidence="8">The sequence shown here is derived from an EMBL/GenBank/DDBJ whole genome shotgun (WGS) entry which is preliminary data.</text>
</comment>
<proteinExistence type="inferred from homology"/>
<dbReference type="Pfam" id="PF00145">
    <property type="entry name" value="DNA_methylase"/>
    <property type="match status" value="1"/>
</dbReference>
<accession>A0ABY1ZRM1</accession>
<reference evidence="8 9" key="1">
    <citation type="submission" date="2019-02" db="EMBL/GenBank/DDBJ databases">
        <title>Marinobacter halodurans sp. nov., a marine bacterium isolated from sea tidal flat.</title>
        <authorList>
            <person name="Yoo Y."/>
            <person name="Lee D.W."/>
            <person name="Kim B.S."/>
            <person name="Kim J.-J."/>
        </authorList>
    </citation>
    <scope>NUCLEOTIDE SEQUENCE [LARGE SCALE GENOMIC DNA]</scope>
    <source>
        <strain evidence="8 9">YJ-S3-2</strain>
    </source>
</reference>
<evidence type="ECO:0000256" key="3">
    <source>
        <dbReference type="ARBA" id="ARBA00022679"/>
    </source>
</evidence>
<dbReference type="EMBL" id="SJDL01000008">
    <property type="protein sequence ID" value="TBW57471.1"/>
    <property type="molecule type" value="Genomic_DNA"/>
</dbReference>
<sequence>MNPTIRNVQTYSGSSYMTIIVATQVGANKNTARIWLQGDYLTRGGFEVNTEYKRSTLDGKIILTIDHNTGTHRVSRKARTGQPVIDILNKMVGDLYEVGTKIKAVIRRGKIVIRRATQSVKTYAREARVLGRLLRGEPLNVASLFHGGGILSKAIHMGLAAAGIQSTTVFASELEGRYLDASLSANPELFTERTILAVGPLEDVDLPEKATADILEAGIPCTGASLSGRSKGKLEHAESHEAAGAMFFATLQWIQRLQPAISILENVPAYQNTASMAVIRSMLKNWGYELCEMVLNGCEYGALENRNRLVVVAVSSGLYELMDGFEVAPLKVKPATLAEALEPIGEDDNLWDKYEHLVTKEARDIKAGKGFRRQLVTGDSETVPTITRQYQKGRSTDPFLRHPSNPDLSRLFTPVEHARIKGVPAGYIEATGTPKTIAHEILGQSIVFPVFEAVGFSIAQALHRACPAPTSVPEPSYIAAA</sequence>
<dbReference type="SUPFAM" id="SSF53335">
    <property type="entry name" value="S-adenosyl-L-methionine-dependent methyltransferases"/>
    <property type="match status" value="1"/>
</dbReference>
<comment type="similarity">
    <text evidence="7">Belongs to the class I-like SAM-binding methyltransferase superfamily. C5-methyltransferase family.</text>
</comment>
<evidence type="ECO:0000256" key="4">
    <source>
        <dbReference type="ARBA" id="ARBA00022691"/>
    </source>
</evidence>
<dbReference type="InterPro" id="IPR050390">
    <property type="entry name" value="C5-Methyltransferase"/>
</dbReference>
<feature type="active site" evidence="7">
    <location>
        <position position="221"/>
    </location>
</feature>
<keyword evidence="4 7" id="KW-0949">S-adenosyl-L-methionine</keyword>
<name>A0ABY1ZRM1_9GAMM</name>
<keyword evidence="9" id="KW-1185">Reference proteome</keyword>
<dbReference type="InterPro" id="IPR001525">
    <property type="entry name" value="C5_MeTfrase"/>
</dbReference>
<protein>
    <recommendedName>
        <fullName evidence="1">DNA (cytosine-5-)-methyltransferase</fullName>
        <ecNumber evidence="1">2.1.1.37</ecNumber>
    </recommendedName>
</protein>
<gene>
    <name evidence="8" type="ORF">EZI54_07370</name>
</gene>
<dbReference type="PANTHER" id="PTHR10629">
    <property type="entry name" value="CYTOSINE-SPECIFIC METHYLTRANSFERASE"/>
    <property type="match status" value="1"/>
</dbReference>
<evidence type="ECO:0000313" key="9">
    <source>
        <dbReference type="Proteomes" id="UP000313645"/>
    </source>
</evidence>
<keyword evidence="3 7" id="KW-0808">Transferase</keyword>
<dbReference type="Proteomes" id="UP000313645">
    <property type="component" value="Unassembled WGS sequence"/>
</dbReference>
<dbReference type="InterPro" id="IPR029063">
    <property type="entry name" value="SAM-dependent_MTases_sf"/>
</dbReference>
<dbReference type="PROSITE" id="PS51679">
    <property type="entry name" value="SAM_MT_C5"/>
    <property type="match status" value="1"/>
</dbReference>
<dbReference type="PANTHER" id="PTHR10629:SF52">
    <property type="entry name" value="DNA (CYTOSINE-5)-METHYLTRANSFERASE 1"/>
    <property type="match status" value="1"/>
</dbReference>
<evidence type="ECO:0000256" key="7">
    <source>
        <dbReference type="PROSITE-ProRule" id="PRU01016"/>
    </source>
</evidence>
<evidence type="ECO:0000256" key="5">
    <source>
        <dbReference type="ARBA" id="ARBA00022747"/>
    </source>
</evidence>
<dbReference type="GO" id="GO:0032259">
    <property type="term" value="P:methylation"/>
    <property type="evidence" value="ECO:0007669"/>
    <property type="project" value="UniProtKB-KW"/>
</dbReference>
<organism evidence="8 9">
    <name type="scientific">Marinobacter halodurans</name>
    <dbReference type="NCBI Taxonomy" id="2528979"/>
    <lineage>
        <taxon>Bacteria</taxon>
        <taxon>Pseudomonadati</taxon>
        <taxon>Pseudomonadota</taxon>
        <taxon>Gammaproteobacteria</taxon>
        <taxon>Pseudomonadales</taxon>
        <taxon>Marinobacteraceae</taxon>
        <taxon>Marinobacter</taxon>
    </lineage>
</organism>
<evidence type="ECO:0000256" key="6">
    <source>
        <dbReference type="ARBA" id="ARBA00047422"/>
    </source>
</evidence>
<dbReference type="GO" id="GO:0008168">
    <property type="term" value="F:methyltransferase activity"/>
    <property type="evidence" value="ECO:0007669"/>
    <property type="project" value="UniProtKB-KW"/>
</dbReference>